<organism evidence="1 2">
    <name type="scientific">Eruca vesicaria subsp. sativa</name>
    <name type="common">Garden rocket</name>
    <name type="synonym">Eruca sativa</name>
    <dbReference type="NCBI Taxonomy" id="29727"/>
    <lineage>
        <taxon>Eukaryota</taxon>
        <taxon>Viridiplantae</taxon>
        <taxon>Streptophyta</taxon>
        <taxon>Embryophyta</taxon>
        <taxon>Tracheophyta</taxon>
        <taxon>Spermatophyta</taxon>
        <taxon>Magnoliopsida</taxon>
        <taxon>eudicotyledons</taxon>
        <taxon>Gunneridae</taxon>
        <taxon>Pentapetalae</taxon>
        <taxon>rosids</taxon>
        <taxon>malvids</taxon>
        <taxon>Brassicales</taxon>
        <taxon>Brassicaceae</taxon>
        <taxon>Brassiceae</taxon>
        <taxon>Eruca</taxon>
    </lineage>
</organism>
<evidence type="ECO:0000313" key="2">
    <source>
        <dbReference type="Proteomes" id="UP001642260"/>
    </source>
</evidence>
<keyword evidence="2" id="KW-1185">Reference proteome</keyword>
<reference evidence="1 2" key="1">
    <citation type="submission" date="2022-03" db="EMBL/GenBank/DDBJ databases">
        <authorList>
            <person name="Macdonald S."/>
            <person name="Ahmed S."/>
            <person name="Newling K."/>
        </authorList>
    </citation>
    <scope>NUCLEOTIDE SEQUENCE [LARGE SCALE GENOMIC DNA]</scope>
</reference>
<evidence type="ECO:0000313" key="1">
    <source>
        <dbReference type="EMBL" id="CAH8345651.1"/>
    </source>
</evidence>
<accession>A0ABC8JX57</accession>
<dbReference type="AlphaFoldDB" id="A0ABC8JX57"/>
<gene>
    <name evidence="1" type="ORF">ERUC_LOCUS16689</name>
</gene>
<sequence length="78" mass="9038">MVVLDLYCYPEIIRACPVLEELTLRHGDFPEMPPIWVGAFVEHASIQRLVIVTDLPDYADYYLSSMRLLIWLLLSKQG</sequence>
<dbReference type="EMBL" id="CAKOAT010152932">
    <property type="protein sequence ID" value="CAH8345651.1"/>
    <property type="molecule type" value="Genomic_DNA"/>
</dbReference>
<proteinExistence type="predicted"/>
<protein>
    <submittedName>
        <fullName evidence="1">Uncharacterized protein</fullName>
    </submittedName>
</protein>
<comment type="caution">
    <text evidence="1">The sequence shown here is derived from an EMBL/GenBank/DDBJ whole genome shotgun (WGS) entry which is preliminary data.</text>
</comment>
<dbReference type="Proteomes" id="UP001642260">
    <property type="component" value="Unassembled WGS sequence"/>
</dbReference>
<name>A0ABC8JX57_ERUVS</name>